<dbReference type="CDD" id="cd17321">
    <property type="entry name" value="MFS_MMR_MDR_like"/>
    <property type="match status" value="1"/>
</dbReference>
<protein>
    <submittedName>
        <fullName evidence="9">MFS transporter</fullName>
    </submittedName>
</protein>
<dbReference type="PANTHER" id="PTHR42718:SF49">
    <property type="entry name" value="EXPORT PROTEIN"/>
    <property type="match status" value="1"/>
</dbReference>
<feature type="transmembrane region" description="Helical" evidence="7">
    <location>
        <begin position="131"/>
        <end position="152"/>
    </location>
</feature>
<feature type="transmembrane region" description="Helical" evidence="7">
    <location>
        <begin position="355"/>
        <end position="378"/>
    </location>
</feature>
<keyword evidence="2" id="KW-0813">Transport</keyword>
<dbReference type="InterPro" id="IPR011701">
    <property type="entry name" value="MFS"/>
</dbReference>
<feature type="transmembrane region" description="Helical" evidence="7">
    <location>
        <begin position="217"/>
        <end position="240"/>
    </location>
</feature>
<dbReference type="InterPro" id="IPR004638">
    <property type="entry name" value="EmrB-like"/>
</dbReference>
<evidence type="ECO:0000256" key="5">
    <source>
        <dbReference type="ARBA" id="ARBA00022989"/>
    </source>
</evidence>
<evidence type="ECO:0000256" key="3">
    <source>
        <dbReference type="ARBA" id="ARBA00022475"/>
    </source>
</evidence>
<gene>
    <name evidence="9" type="ORF">Drose_26480</name>
</gene>
<dbReference type="RefSeq" id="WP_260724073.1">
    <property type="nucleotide sequence ID" value="NZ_BAAABS010000052.1"/>
</dbReference>
<evidence type="ECO:0000256" key="2">
    <source>
        <dbReference type="ARBA" id="ARBA00022448"/>
    </source>
</evidence>
<dbReference type="PRINTS" id="PR01036">
    <property type="entry name" value="TCRTETB"/>
</dbReference>
<feature type="transmembrane region" description="Helical" evidence="7">
    <location>
        <begin position="289"/>
        <end position="311"/>
    </location>
</feature>
<feature type="transmembrane region" description="Helical" evidence="7">
    <location>
        <begin position="261"/>
        <end position="283"/>
    </location>
</feature>
<proteinExistence type="predicted"/>
<evidence type="ECO:0000313" key="10">
    <source>
        <dbReference type="Proteomes" id="UP001058271"/>
    </source>
</evidence>
<keyword evidence="5 7" id="KW-1133">Transmembrane helix</keyword>
<dbReference type="InterPro" id="IPR036259">
    <property type="entry name" value="MFS_trans_sf"/>
</dbReference>
<keyword evidence="6 7" id="KW-0472">Membrane</keyword>
<feature type="transmembrane region" description="Helical" evidence="7">
    <location>
        <begin position="399"/>
        <end position="418"/>
    </location>
</feature>
<evidence type="ECO:0000256" key="6">
    <source>
        <dbReference type="ARBA" id="ARBA00023136"/>
    </source>
</evidence>
<feature type="transmembrane region" description="Helical" evidence="7">
    <location>
        <begin position="46"/>
        <end position="67"/>
    </location>
</feature>
<dbReference type="SUPFAM" id="SSF103473">
    <property type="entry name" value="MFS general substrate transporter"/>
    <property type="match status" value="1"/>
</dbReference>
<accession>A0ABY5Z2N7</accession>
<feature type="transmembrane region" description="Helical" evidence="7">
    <location>
        <begin position="97"/>
        <end position="119"/>
    </location>
</feature>
<dbReference type="PANTHER" id="PTHR42718">
    <property type="entry name" value="MAJOR FACILITATOR SUPERFAMILY MULTIDRUG TRANSPORTER MFSC"/>
    <property type="match status" value="1"/>
</dbReference>
<keyword evidence="10" id="KW-1185">Reference proteome</keyword>
<dbReference type="Gene3D" id="1.20.1720.10">
    <property type="entry name" value="Multidrug resistance protein D"/>
    <property type="match status" value="1"/>
</dbReference>
<evidence type="ECO:0000256" key="7">
    <source>
        <dbReference type="SAM" id="Phobius"/>
    </source>
</evidence>
<dbReference type="Gene3D" id="1.20.1250.20">
    <property type="entry name" value="MFS general substrate transporter like domains"/>
    <property type="match status" value="1"/>
</dbReference>
<feature type="transmembrane region" description="Helical" evidence="7">
    <location>
        <begin position="193"/>
        <end position="211"/>
    </location>
</feature>
<dbReference type="EMBL" id="CP073721">
    <property type="protein sequence ID" value="UWZ34739.1"/>
    <property type="molecule type" value="Genomic_DNA"/>
</dbReference>
<comment type="subcellular location">
    <subcellularLocation>
        <location evidence="1">Cell membrane</location>
        <topology evidence="1">Multi-pass membrane protein</topology>
    </subcellularLocation>
</comment>
<feature type="transmembrane region" description="Helical" evidence="7">
    <location>
        <begin position="72"/>
        <end position="91"/>
    </location>
</feature>
<dbReference type="PROSITE" id="PS50850">
    <property type="entry name" value="MFS"/>
    <property type="match status" value="1"/>
</dbReference>
<organism evidence="9 10">
    <name type="scientific">Dactylosporangium roseum</name>
    <dbReference type="NCBI Taxonomy" id="47989"/>
    <lineage>
        <taxon>Bacteria</taxon>
        <taxon>Bacillati</taxon>
        <taxon>Actinomycetota</taxon>
        <taxon>Actinomycetes</taxon>
        <taxon>Micromonosporales</taxon>
        <taxon>Micromonosporaceae</taxon>
        <taxon>Dactylosporangium</taxon>
    </lineage>
</organism>
<feature type="domain" description="Major facilitator superfamily (MFS) profile" evidence="8">
    <location>
        <begin position="6"/>
        <end position="476"/>
    </location>
</feature>
<evidence type="ECO:0000313" key="9">
    <source>
        <dbReference type="EMBL" id="UWZ34739.1"/>
    </source>
</evidence>
<dbReference type="Pfam" id="PF07690">
    <property type="entry name" value="MFS_1"/>
    <property type="match status" value="1"/>
</dbReference>
<evidence type="ECO:0000256" key="1">
    <source>
        <dbReference type="ARBA" id="ARBA00004651"/>
    </source>
</evidence>
<keyword evidence="4 7" id="KW-0812">Transmembrane</keyword>
<dbReference type="InterPro" id="IPR020846">
    <property type="entry name" value="MFS_dom"/>
</dbReference>
<dbReference type="NCBIfam" id="TIGR00711">
    <property type="entry name" value="efflux_EmrB"/>
    <property type="match status" value="1"/>
</dbReference>
<evidence type="ECO:0000256" key="4">
    <source>
        <dbReference type="ARBA" id="ARBA00022692"/>
    </source>
</evidence>
<keyword evidence="3" id="KW-1003">Cell membrane</keyword>
<sequence>MRKWWPLVAVCLGSFMLIVDTTVVTVALPDMARSLGAPLSDMQWVLNIYTLALGIVTLSAGSLGDLFGKRRIFVVSLIVFALASLACGLAGNTAVLIAARGVQGVGGAAMIGTTLALLGGCYEGKDRGTAIGYWSAVLGMAAAAGPILGGVLTQYLSWRAIFFINLPISVVTLLLAVLFVPESPRAERARVDVAGIVTFAVFAGALTYGLIRAGEHGWAQGATLLCFGIAAAGLVLFAVLEQAQQAPMLDIRLFGNASFCTVMLGVMASSVAFACLVYTSIWLQGVLRLSPLGAGVALIPMAVTSFLASSLIGKRLHTVSPRVTIGLGLLLNTVGCGLEYLMLHSSANAWTLAPGLVAIGLGIGIGGPGTNGAVLASVPTERSGMASGAMATFRQFGQALGVAALGVVFLSAMSHRLAGGTADPRTAAASVASGAAPDLPSVHDAGAYALGLVFLATAALSALACLCTVLWVRGAEAPAHAPESARATGQPAQT</sequence>
<feature type="transmembrane region" description="Helical" evidence="7">
    <location>
        <begin position="158"/>
        <end position="181"/>
    </location>
</feature>
<feature type="transmembrane region" description="Helical" evidence="7">
    <location>
        <begin position="447"/>
        <end position="472"/>
    </location>
</feature>
<dbReference type="Proteomes" id="UP001058271">
    <property type="component" value="Chromosome"/>
</dbReference>
<name>A0ABY5Z2N7_9ACTN</name>
<reference evidence="9" key="1">
    <citation type="submission" date="2021-04" db="EMBL/GenBank/DDBJ databases">
        <title>Biosynthetic gene clusters of Dactylosporangioum roseum.</title>
        <authorList>
            <person name="Hartkoorn R.C."/>
            <person name="Beaudoing E."/>
            <person name="Hot D."/>
            <person name="Moureu S."/>
        </authorList>
    </citation>
    <scope>NUCLEOTIDE SEQUENCE</scope>
    <source>
        <strain evidence="9">NRRL B-16295</strain>
    </source>
</reference>
<feature type="transmembrane region" description="Helical" evidence="7">
    <location>
        <begin position="323"/>
        <end position="343"/>
    </location>
</feature>
<evidence type="ECO:0000259" key="8">
    <source>
        <dbReference type="PROSITE" id="PS50850"/>
    </source>
</evidence>